<comment type="caution">
    <text evidence="2">The sequence shown here is derived from an EMBL/GenBank/DDBJ whole genome shotgun (WGS) entry which is preliminary data.</text>
</comment>
<dbReference type="Proteomes" id="UP000266861">
    <property type="component" value="Unassembled WGS sequence"/>
</dbReference>
<reference evidence="2 3" key="1">
    <citation type="submission" date="2018-08" db="EMBL/GenBank/DDBJ databases">
        <title>Genome and evolution of the arbuscular mycorrhizal fungus Diversispora epigaea (formerly Glomus versiforme) and its bacterial endosymbionts.</title>
        <authorList>
            <person name="Sun X."/>
            <person name="Fei Z."/>
            <person name="Harrison M."/>
        </authorList>
    </citation>
    <scope>NUCLEOTIDE SEQUENCE [LARGE SCALE GENOMIC DNA]</scope>
    <source>
        <strain evidence="2 3">IT104</strain>
    </source>
</reference>
<dbReference type="EMBL" id="PQFF01000243">
    <property type="protein sequence ID" value="RHZ70818.1"/>
    <property type="molecule type" value="Genomic_DNA"/>
</dbReference>
<dbReference type="OrthoDB" id="19261at2759"/>
<dbReference type="Gene3D" id="2.60.40.1210">
    <property type="entry name" value="Cellobiose dehydrogenase, cytochrome domain"/>
    <property type="match status" value="1"/>
</dbReference>
<keyword evidence="3" id="KW-1185">Reference proteome</keyword>
<gene>
    <name evidence="2" type="ORF">Glove_266g22</name>
</gene>
<name>A0A397I975_9GLOM</name>
<protein>
    <submittedName>
        <fullName evidence="2">Uncharacterized protein</fullName>
    </submittedName>
</protein>
<proteinExistence type="predicted"/>
<evidence type="ECO:0000256" key="1">
    <source>
        <dbReference type="SAM" id="SignalP"/>
    </source>
</evidence>
<evidence type="ECO:0000313" key="2">
    <source>
        <dbReference type="EMBL" id="RHZ70818.1"/>
    </source>
</evidence>
<sequence length="155" mass="16975">MKMWKRIILLFLLFQVVKSSSFSPPGSDCTFTLIKPLLSSTVTCSCACSSDTEWCALGFGIVMSNSNPMVAYKNNGVCLKRYETPAYDNTFQSSNQNGLTLTNSNTNGEFYAQWTCPASLFSLLSTSMTWATSKTPTVGDNLSPHDYSGTKTVIL</sequence>
<dbReference type="AlphaFoldDB" id="A0A397I975"/>
<feature type="signal peptide" evidence="1">
    <location>
        <begin position="1"/>
        <end position="19"/>
    </location>
</feature>
<keyword evidence="1" id="KW-0732">Signal</keyword>
<organism evidence="2 3">
    <name type="scientific">Diversispora epigaea</name>
    <dbReference type="NCBI Taxonomy" id="1348612"/>
    <lineage>
        <taxon>Eukaryota</taxon>
        <taxon>Fungi</taxon>
        <taxon>Fungi incertae sedis</taxon>
        <taxon>Mucoromycota</taxon>
        <taxon>Glomeromycotina</taxon>
        <taxon>Glomeromycetes</taxon>
        <taxon>Diversisporales</taxon>
        <taxon>Diversisporaceae</taxon>
        <taxon>Diversispora</taxon>
    </lineage>
</organism>
<feature type="chain" id="PRO_5017364794" evidence="1">
    <location>
        <begin position="20"/>
        <end position="155"/>
    </location>
</feature>
<accession>A0A397I975</accession>
<evidence type="ECO:0000313" key="3">
    <source>
        <dbReference type="Proteomes" id="UP000266861"/>
    </source>
</evidence>